<comment type="caution">
    <text evidence="2">The sequence shown here is derived from an EMBL/GenBank/DDBJ whole genome shotgun (WGS) entry which is preliminary data.</text>
</comment>
<dbReference type="EMBL" id="BSYO01000038">
    <property type="protein sequence ID" value="GMH30497.1"/>
    <property type="molecule type" value="Genomic_DNA"/>
</dbReference>
<evidence type="ECO:0000313" key="2">
    <source>
        <dbReference type="EMBL" id="GMH30497.1"/>
    </source>
</evidence>
<keyword evidence="3" id="KW-1185">Reference proteome</keyword>
<dbReference type="AlphaFoldDB" id="A0AAD3TKM9"/>
<feature type="region of interest" description="Disordered" evidence="1">
    <location>
        <begin position="1"/>
        <end position="27"/>
    </location>
</feature>
<evidence type="ECO:0000313" key="3">
    <source>
        <dbReference type="Proteomes" id="UP001279734"/>
    </source>
</evidence>
<protein>
    <submittedName>
        <fullName evidence="2">Uncharacterized protein</fullName>
    </submittedName>
</protein>
<proteinExistence type="predicted"/>
<name>A0AAD3TKM9_NEPGR</name>
<gene>
    <name evidence="2" type="ORF">Nepgr_032340</name>
</gene>
<accession>A0AAD3TKM9</accession>
<organism evidence="2 3">
    <name type="scientific">Nepenthes gracilis</name>
    <name type="common">Slender pitcher plant</name>
    <dbReference type="NCBI Taxonomy" id="150966"/>
    <lineage>
        <taxon>Eukaryota</taxon>
        <taxon>Viridiplantae</taxon>
        <taxon>Streptophyta</taxon>
        <taxon>Embryophyta</taxon>
        <taxon>Tracheophyta</taxon>
        <taxon>Spermatophyta</taxon>
        <taxon>Magnoliopsida</taxon>
        <taxon>eudicotyledons</taxon>
        <taxon>Gunneridae</taxon>
        <taxon>Pentapetalae</taxon>
        <taxon>Caryophyllales</taxon>
        <taxon>Nepenthaceae</taxon>
        <taxon>Nepenthes</taxon>
    </lineage>
</organism>
<evidence type="ECO:0000256" key="1">
    <source>
        <dbReference type="SAM" id="MobiDB-lite"/>
    </source>
</evidence>
<dbReference type="Proteomes" id="UP001279734">
    <property type="component" value="Unassembled WGS sequence"/>
</dbReference>
<reference evidence="2" key="1">
    <citation type="submission" date="2023-05" db="EMBL/GenBank/DDBJ databases">
        <title>Nepenthes gracilis genome sequencing.</title>
        <authorList>
            <person name="Fukushima K."/>
        </authorList>
    </citation>
    <scope>NUCLEOTIDE SEQUENCE</scope>
    <source>
        <strain evidence="2">SING2019-196</strain>
    </source>
</reference>
<sequence length="209" mass="22821">MSPSPAEDLANERRRISSQNPCPQFDVISSAPAADSVSSRSFSGIVHSCLPDPTTAPREALVVLIDHKLPNGYVDKDKSQDVESNDTDTALSILLQDVTQPKLGMGFSKNGGLSRFTTLIAGLLESQKGHPFSTLPKWYAWVDGIRSSKRWFLCLVYKVGRMVCNVGLLRWHSALSPLLAICGIPAASFYSPGWYASLADLLIWVWLAG</sequence>